<keyword evidence="1" id="KW-0472">Membrane</keyword>
<dbReference type="PANTHER" id="PTHR40763">
    <property type="entry name" value="MEMBRANE PROTEIN-RELATED"/>
    <property type="match status" value="1"/>
</dbReference>
<reference evidence="4 5" key="1">
    <citation type="submission" date="2017-12" db="EMBL/GenBank/DDBJ databases">
        <title>Sequencing the genomes of 1000 Actinobacteria strains.</title>
        <authorList>
            <person name="Klenk H.-P."/>
        </authorList>
    </citation>
    <scope>NUCLEOTIDE SEQUENCE [LARGE SCALE GENOMIC DNA]</scope>
    <source>
        <strain evidence="4 5">DSM 45165</strain>
    </source>
</reference>
<dbReference type="EMBL" id="PJMY01000003">
    <property type="protein sequence ID" value="PKV94248.1"/>
    <property type="molecule type" value="Genomic_DNA"/>
</dbReference>
<dbReference type="Proteomes" id="UP000550260">
    <property type="component" value="Unassembled WGS sequence"/>
</dbReference>
<keyword evidence="5" id="KW-1185">Reference proteome</keyword>
<dbReference type="InterPro" id="IPR012551">
    <property type="entry name" value="DUF1707_SHOCT-like"/>
</dbReference>
<accession>A0A2N3WK55</accession>
<gene>
    <name evidence="4" type="ORF">ATK30_5122</name>
    <name evidence="3" type="ORF">H5411_41725</name>
</gene>
<name>A0A2N3WK55_9PSEU</name>
<reference evidence="3 6" key="2">
    <citation type="submission" date="2020-08" db="EMBL/GenBank/DDBJ databases">
        <title>Amycolatopsis echigonensis JCM 21831.</title>
        <authorList>
            <person name="Tedsree N."/>
            <person name="Kuncharoen N."/>
            <person name="Likhitwitayawuid K."/>
            <person name="Tanasupawat S."/>
        </authorList>
    </citation>
    <scope>NUCLEOTIDE SEQUENCE [LARGE SCALE GENOMIC DNA]</scope>
    <source>
        <strain evidence="3 6">JCM 21831</strain>
    </source>
</reference>
<feature type="transmembrane region" description="Helical" evidence="1">
    <location>
        <begin position="91"/>
        <end position="113"/>
    </location>
</feature>
<evidence type="ECO:0000313" key="3">
    <source>
        <dbReference type="EMBL" id="MBB2505626.1"/>
    </source>
</evidence>
<dbReference type="PANTHER" id="PTHR40763:SF4">
    <property type="entry name" value="DUF1707 DOMAIN-CONTAINING PROTEIN"/>
    <property type="match status" value="1"/>
</dbReference>
<evidence type="ECO:0000313" key="6">
    <source>
        <dbReference type="Proteomes" id="UP000550260"/>
    </source>
</evidence>
<dbReference type="Proteomes" id="UP000233750">
    <property type="component" value="Unassembled WGS sequence"/>
</dbReference>
<protein>
    <submittedName>
        <fullName evidence="3">DUF1707 domain-containing protein</fullName>
    </submittedName>
    <submittedName>
        <fullName evidence="4">Uncharacterized protein DUF1707</fullName>
    </submittedName>
</protein>
<keyword evidence="1" id="KW-1133">Transmembrane helix</keyword>
<comment type="caution">
    <text evidence="4">The sequence shown here is derived from an EMBL/GenBank/DDBJ whole genome shotgun (WGS) entry which is preliminary data.</text>
</comment>
<dbReference type="EMBL" id="JACJHR010000113">
    <property type="protein sequence ID" value="MBB2505626.1"/>
    <property type="molecule type" value="Genomic_DNA"/>
</dbReference>
<dbReference type="RefSeq" id="WP_101437706.1">
    <property type="nucleotide sequence ID" value="NZ_JACJHR010000113.1"/>
</dbReference>
<evidence type="ECO:0000256" key="1">
    <source>
        <dbReference type="SAM" id="Phobius"/>
    </source>
</evidence>
<feature type="domain" description="DUF1707" evidence="2">
    <location>
        <begin position="7"/>
        <end position="59"/>
    </location>
</feature>
<evidence type="ECO:0000259" key="2">
    <source>
        <dbReference type="Pfam" id="PF08044"/>
    </source>
</evidence>
<proteinExistence type="predicted"/>
<evidence type="ECO:0000313" key="4">
    <source>
        <dbReference type="EMBL" id="PKV94248.1"/>
    </source>
</evidence>
<dbReference type="AlphaFoldDB" id="A0A2N3WK55"/>
<dbReference type="OrthoDB" id="3625082at2"/>
<accession>A0A8E1W869</accession>
<dbReference type="Pfam" id="PF08044">
    <property type="entry name" value="DUF1707"/>
    <property type="match status" value="1"/>
</dbReference>
<sequence>MTDDRPVRCSDAERDQTAKVLNSAAGEGRLSLSEVEERVTTVYAAQYRHELDAVVADLPSPATRARWQPLLLLAGHQLVTEFGAAPARRKLAVGMLLVIAVAMMVFLAAHGFADEGHHFGHR</sequence>
<keyword evidence="1" id="KW-0812">Transmembrane</keyword>
<organism evidence="4 5">
    <name type="scientific">Amycolatopsis echigonensis</name>
    <dbReference type="NCBI Taxonomy" id="2576905"/>
    <lineage>
        <taxon>Bacteria</taxon>
        <taxon>Bacillati</taxon>
        <taxon>Actinomycetota</taxon>
        <taxon>Actinomycetes</taxon>
        <taxon>Pseudonocardiales</taxon>
        <taxon>Pseudonocardiaceae</taxon>
        <taxon>Amycolatopsis</taxon>
    </lineage>
</organism>
<evidence type="ECO:0000313" key="5">
    <source>
        <dbReference type="Proteomes" id="UP000233750"/>
    </source>
</evidence>